<feature type="signal peptide" evidence="1">
    <location>
        <begin position="1"/>
        <end position="20"/>
    </location>
</feature>
<evidence type="ECO:0000256" key="1">
    <source>
        <dbReference type="SAM" id="SignalP"/>
    </source>
</evidence>
<gene>
    <name evidence="2" type="ORF">PY091_00835</name>
</gene>
<feature type="chain" id="PRO_5045643669" description="Nuclear transport factor 2 family protein" evidence="1">
    <location>
        <begin position="21"/>
        <end position="167"/>
    </location>
</feature>
<comment type="caution">
    <text evidence="2">The sequence shown here is derived from an EMBL/GenBank/DDBJ whole genome shotgun (WGS) entry which is preliminary data.</text>
</comment>
<keyword evidence="3" id="KW-1185">Reference proteome</keyword>
<dbReference type="SUPFAM" id="SSF54427">
    <property type="entry name" value="NTF2-like"/>
    <property type="match status" value="1"/>
</dbReference>
<reference evidence="2 3" key="1">
    <citation type="submission" date="2023-03" db="EMBL/GenBank/DDBJ databases">
        <title>Muricauda XX sp. nov. and Muricauda XXX sp. nov., two novel species isolated from Okinawa Trough.</title>
        <authorList>
            <person name="Cao W."/>
            <person name="Deng X."/>
        </authorList>
    </citation>
    <scope>NUCLEOTIDE SEQUENCE [LARGE SCALE GENOMIC DNA]</scope>
    <source>
        <strain evidence="2 3">81s02</strain>
    </source>
</reference>
<evidence type="ECO:0008006" key="4">
    <source>
        <dbReference type="Google" id="ProtNLM"/>
    </source>
</evidence>
<organism evidence="2 3">
    <name type="scientific">Flagellimonas okinawensis</name>
    <dbReference type="NCBI Taxonomy" id="3031324"/>
    <lineage>
        <taxon>Bacteria</taxon>
        <taxon>Pseudomonadati</taxon>
        <taxon>Bacteroidota</taxon>
        <taxon>Flavobacteriia</taxon>
        <taxon>Flavobacteriales</taxon>
        <taxon>Flavobacteriaceae</taxon>
        <taxon>Flagellimonas</taxon>
    </lineage>
</organism>
<dbReference type="Gene3D" id="3.10.450.50">
    <property type="match status" value="1"/>
</dbReference>
<evidence type="ECO:0000313" key="3">
    <source>
        <dbReference type="Proteomes" id="UP001217083"/>
    </source>
</evidence>
<dbReference type="RefSeq" id="WP_275647855.1">
    <property type="nucleotide sequence ID" value="NZ_JARFVA010000001.1"/>
</dbReference>
<proteinExistence type="predicted"/>
<dbReference type="EMBL" id="JARFVA010000001">
    <property type="protein sequence ID" value="MDF0705738.1"/>
    <property type="molecule type" value="Genomic_DNA"/>
</dbReference>
<dbReference type="InterPro" id="IPR032710">
    <property type="entry name" value="NTF2-like_dom_sf"/>
</dbReference>
<name>A0ABT5XIL3_9FLAO</name>
<protein>
    <recommendedName>
        <fullName evidence="4">Nuclear transport factor 2 family protein</fullName>
    </recommendedName>
</protein>
<accession>A0ABT5XIL3</accession>
<sequence>MKSRTLFLALLICSVTIAQTKDIFQNVTELVKETQRVISVEKGQVIDTAYFRTLFLPTAHFSMVGQEDGVFMQETMGLDEFLETLTDDYYSMGYHEEGMGEIVEEFNGIAQVIQSFEGVDSENETGKGVNSYQLVYSNGRWWIANMVWSMSSDNGKDIPKKYLNENQ</sequence>
<keyword evidence="1" id="KW-0732">Signal</keyword>
<dbReference type="Proteomes" id="UP001217083">
    <property type="component" value="Unassembled WGS sequence"/>
</dbReference>
<evidence type="ECO:0000313" key="2">
    <source>
        <dbReference type="EMBL" id="MDF0705738.1"/>
    </source>
</evidence>